<dbReference type="PROSITE" id="PS00216">
    <property type="entry name" value="SUGAR_TRANSPORT_1"/>
    <property type="match status" value="1"/>
</dbReference>
<dbReference type="EnsemblMetazoa" id="OVOC11983.1">
    <property type="protein sequence ID" value="OVOC11983.1"/>
    <property type="gene ID" value="WBGene00248792"/>
</dbReference>
<evidence type="ECO:0000313" key="9">
    <source>
        <dbReference type="Proteomes" id="UP000024404"/>
    </source>
</evidence>
<dbReference type="Proteomes" id="UP000024404">
    <property type="component" value="Unassembled WGS sequence"/>
</dbReference>
<dbReference type="EMBL" id="CMVM020000383">
    <property type="status" value="NOT_ANNOTATED_CDS"/>
    <property type="molecule type" value="Genomic_DNA"/>
</dbReference>
<proteinExistence type="predicted"/>
<protein>
    <submittedName>
        <fullName evidence="8">MFS domain-containing protein</fullName>
    </submittedName>
</protein>
<feature type="compositionally biased region" description="Polar residues" evidence="5">
    <location>
        <begin position="564"/>
        <end position="576"/>
    </location>
</feature>
<evidence type="ECO:0000256" key="2">
    <source>
        <dbReference type="ARBA" id="ARBA00022692"/>
    </source>
</evidence>
<evidence type="ECO:0000256" key="4">
    <source>
        <dbReference type="ARBA" id="ARBA00023136"/>
    </source>
</evidence>
<organism evidence="8 9">
    <name type="scientific">Onchocerca volvulus</name>
    <dbReference type="NCBI Taxonomy" id="6282"/>
    <lineage>
        <taxon>Eukaryota</taxon>
        <taxon>Metazoa</taxon>
        <taxon>Ecdysozoa</taxon>
        <taxon>Nematoda</taxon>
        <taxon>Chromadorea</taxon>
        <taxon>Rhabditida</taxon>
        <taxon>Spirurina</taxon>
        <taxon>Spiruromorpha</taxon>
        <taxon>Filarioidea</taxon>
        <taxon>Onchocercidae</taxon>
        <taxon>Onchocerca</taxon>
    </lineage>
</organism>
<dbReference type="PANTHER" id="PTHR24064">
    <property type="entry name" value="SOLUTE CARRIER FAMILY 22 MEMBER"/>
    <property type="match status" value="1"/>
</dbReference>
<evidence type="ECO:0000256" key="1">
    <source>
        <dbReference type="ARBA" id="ARBA00004141"/>
    </source>
</evidence>
<reference evidence="9" key="1">
    <citation type="submission" date="2013-10" db="EMBL/GenBank/DDBJ databases">
        <title>Genome sequencing of Onchocerca volvulus.</title>
        <authorList>
            <person name="Cotton J."/>
            <person name="Tsai J."/>
            <person name="Stanley E."/>
            <person name="Tracey A."/>
            <person name="Holroyd N."/>
            <person name="Lustigman S."/>
            <person name="Berriman M."/>
        </authorList>
    </citation>
    <scope>NUCLEOTIDE SEQUENCE</scope>
</reference>
<keyword evidence="3 6" id="KW-1133">Transmembrane helix</keyword>
<feature type="transmembrane region" description="Helical" evidence="6">
    <location>
        <begin position="61"/>
        <end position="79"/>
    </location>
</feature>
<dbReference type="GO" id="GO:0022857">
    <property type="term" value="F:transmembrane transporter activity"/>
    <property type="evidence" value="ECO:0007669"/>
    <property type="project" value="InterPro"/>
</dbReference>
<sequence>MLKEAEEGKGKSKSSGTSNITEFKISDLQKCGKYVTFLTLVYFIMTLSQICNLLFMTFAGLLSILLSYSQSTFCFISFVQQIPSYHLNRKPKVEDVCAKKYPDYISTKACNVTNCWVTTNQSGKVVCTTKTYDFIPISYDFDIPIEYIKLGTTVQNIGLMIGAIVAGNLADVFGRKKILLSFTAGLIIFLVATSFSPSFVVFTILRFFDMLFTGGKHCVCNPYFMENLPDRHRMWVATVVTYSPNYITLAGIAYICKKWKVLFLMDTPRWLIKKGKGEEASKAAIYIQKWDVKLTPEKEKQIDTVVREAAKEELIKMGKGKKNYYFYHLFSDWKLSSYAIVFATSLFSTSFISYGIAYNMDALAGTVYVNVIILGATRWAINISAAALEFSIQKVGRRLLHLVAVGFIAVIMAIIFVIYIFTCEKSIQTIIAFTRYASLLAAAMCTELFVLDSVQPTELFPTPIRSAGIAFIQTFNRLGTIVSPLVFIPSKHWPPAPFLLMLITSSADFLLYFFLVPETRGKKLPDNMPGEEPQNVVEKSPTTGNEKMKGDNIGLIPKSRQDKNSASGNIAANQVKGQERKIEERNKVDDKKKDEKESNKEKRISEEKEEKKGSEEDEKKTKEKKEERQQKSNEGSRKEQSSETEKSGKEQRRETGESRKKQRSGTERSRKEKGSERGWSRKERKGETEGSKKERSSETEKSGKERSSETEGSRKERSSETESRESEERK</sequence>
<keyword evidence="9" id="KW-1185">Reference proteome</keyword>
<comment type="subcellular location">
    <subcellularLocation>
        <location evidence="1">Membrane</location>
        <topology evidence="1">Multi-pass membrane protein</topology>
    </subcellularLocation>
</comment>
<accession>A0A8R1XQF1</accession>
<dbReference type="InterPro" id="IPR005828">
    <property type="entry name" value="MFS_sugar_transport-like"/>
</dbReference>
<dbReference type="InterPro" id="IPR036259">
    <property type="entry name" value="MFS_trans_sf"/>
</dbReference>
<dbReference type="Pfam" id="PF00083">
    <property type="entry name" value="Sugar_tr"/>
    <property type="match status" value="2"/>
</dbReference>
<evidence type="ECO:0000256" key="6">
    <source>
        <dbReference type="SAM" id="Phobius"/>
    </source>
</evidence>
<evidence type="ECO:0000313" key="8">
    <source>
        <dbReference type="EnsemblMetazoa" id="OVOC11983.1"/>
    </source>
</evidence>
<feature type="compositionally biased region" description="Basic and acidic residues" evidence="5">
    <location>
        <begin position="577"/>
        <end position="730"/>
    </location>
</feature>
<name>A0A8R1XQF1_ONCVO</name>
<keyword evidence="4 6" id="KW-0472">Membrane</keyword>
<feature type="region of interest" description="Disordered" evidence="5">
    <location>
        <begin position="524"/>
        <end position="730"/>
    </location>
</feature>
<reference evidence="8" key="2">
    <citation type="submission" date="2022-06" db="UniProtKB">
        <authorList>
            <consortium name="EnsemblMetazoa"/>
        </authorList>
    </citation>
    <scope>IDENTIFICATION</scope>
</reference>
<feature type="transmembrane region" description="Helical" evidence="6">
    <location>
        <begin position="178"/>
        <end position="205"/>
    </location>
</feature>
<dbReference type="InterPro" id="IPR005829">
    <property type="entry name" value="Sugar_transporter_CS"/>
</dbReference>
<feature type="transmembrane region" description="Helical" evidence="6">
    <location>
        <begin position="234"/>
        <end position="256"/>
    </location>
</feature>
<evidence type="ECO:0000256" key="3">
    <source>
        <dbReference type="ARBA" id="ARBA00022989"/>
    </source>
</evidence>
<dbReference type="Gene3D" id="1.20.1250.20">
    <property type="entry name" value="MFS general substrate transporter like domains"/>
    <property type="match status" value="1"/>
</dbReference>
<feature type="domain" description="Major facilitator superfamily (MFS) profile" evidence="7">
    <location>
        <begin position="55"/>
        <end position="520"/>
    </location>
</feature>
<dbReference type="InterPro" id="IPR020846">
    <property type="entry name" value="MFS_dom"/>
</dbReference>
<feature type="transmembrane region" description="Helical" evidence="6">
    <location>
        <begin position="335"/>
        <end position="356"/>
    </location>
</feature>
<dbReference type="OMA" id="HCVCNPY"/>
<evidence type="ECO:0000259" key="7">
    <source>
        <dbReference type="PROSITE" id="PS50850"/>
    </source>
</evidence>
<dbReference type="GO" id="GO:0016020">
    <property type="term" value="C:membrane"/>
    <property type="evidence" value="ECO:0007669"/>
    <property type="project" value="UniProtKB-SubCell"/>
</dbReference>
<dbReference type="PROSITE" id="PS50850">
    <property type="entry name" value="MFS"/>
    <property type="match status" value="1"/>
</dbReference>
<dbReference type="AlphaFoldDB" id="A0A8R1XQF1"/>
<evidence type="ECO:0000256" key="5">
    <source>
        <dbReference type="SAM" id="MobiDB-lite"/>
    </source>
</evidence>
<feature type="transmembrane region" description="Helical" evidence="6">
    <location>
        <begin position="34"/>
        <end position="55"/>
    </location>
</feature>
<keyword evidence="2 6" id="KW-0812">Transmembrane</keyword>
<feature type="transmembrane region" description="Helical" evidence="6">
    <location>
        <begin position="400"/>
        <end position="421"/>
    </location>
</feature>
<feature type="transmembrane region" description="Helical" evidence="6">
    <location>
        <begin position="368"/>
        <end position="388"/>
    </location>
</feature>
<dbReference type="SUPFAM" id="SSF103473">
    <property type="entry name" value="MFS general substrate transporter"/>
    <property type="match status" value="1"/>
</dbReference>